<accession>A0A9D4SFQ4</accession>
<dbReference type="PANTHER" id="PTHR33327">
    <property type="entry name" value="ENDONUCLEASE"/>
    <property type="match status" value="1"/>
</dbReference>
<dbReference type="Proteomes" id="UP000828236">
    <property type="component" value="Unassembled WGS sequence"/>
</dbReference>
<evidence type="ECO:0000256" key="2">
    <source>
        <dbReference type="SAM" id="MobiDB-lite"/>
    </source>
</evidence>
<reference evidence="4" key="1">
    <citation type="submission" date="2020-06" db="EMBL/GenBank/DDBJ databases">
        <authorList>
            <person name="Ji K."/>
            <person name="Li J."/>
        </authorList>
    </citation>
    <scope>NUCLEOTIDE SEQUENCE</scope>
    <source>
        <strain evidence="4">JKM2019</strain>
        <tissue evidence="4">Whole body</tissue>
    </source>
</reference>
<reference evidence="4" key="2">
    <citation type="journal article" date="2021" name="World Allergy Organ. J.">
        <title>Chromosome-level assembly of Dermatophagoides farinae genome and transcriptome reveals two novel allergens Der f 37 and Der f 39.</title>
        <authorList>
            <person name="Chen J."/>
            <person name="Cai Z."/>
            <person name="Fan D."/>
            <person name="Hu J."/>
            <person name="Hou Y."/>
            <person name="He Y."/>
            <person name="Zhang Z."/>
            <person name="Zhao Z."/>
            <person name="Gao P."/>
            <person name="Hu W."/>
            <person name="Sun J."/>
            <person name="Li J."/>
            <person name="Ji K."/>
        </authorList>
    </citation>
    <scope>NUCLEOTIDE SEQUENCE</scope>
    <source>
        <strain evidence="4">JKM2019</strain>
    </source>
</reference>
<organism evidence="4">
    <name type="scientific">Dermatophagoides farinae</name>
    <name type="common">American house dust mite</name>
    <dbReference type="NCBI Taxonomy" id="6954"/>
    <lineage>
        <taxon>Eukaryota</taxon>
        <taxon>Metazoa</taxon>
        <taxon>Ecdysozoa</taxon>
        <taxon>Arthropoda</taxon>
        <taxon>Chelicerata</taxon>
        <taxon>Arachnida</taxon>
        <taxon>Acari</taxon>
        <taxon>Acariformes</taxon>
        <taxon>Sarcoptiformes</taxon>
        <taxon>Astigmata</taxon>
        <taxon>Psoroptidia</taxon>
        <taxon>Analgoidea</taxon>
        <taxon>Pyroglyphidae</taxon>
        <taxon>Dermatophagoidinae</taxon>
        <taxon>Dermatophagoides</taxon>
    </lineage>
</organism>
<dbReference type="InterPro" id="IPR055469">
    <property type="entry name" value="DUF7041"/>
</dbReference>
<keyword evidence="1" id="KW-0175">Coiled coil</keyword>
<evidence type="ECO:0000256" key="1">
    <source>
        <dbReference type="SAM" id="Coils"/>
    </source>
</evidence>
<dbReference type="EMBL" id="SDOV01000007">
    <property type="protein sequence ID" value="KAH7640041.1"/>
    <property type="molecule type" value="Genomic_DNA"/>
</dbReference>
<feature type="coiled-coil region" evidence="1">
    <location>
        <begin position="24"/>
        <end position="51"/>
    </location>
</feature>
<evidence type="ECO:0000313" key="4">
    <source>
        <dbReference type="EMBL" id="KAH7640041.1"/>
    </source>
</evidence>
<gene>
    <name evidence="4" type="ORF">HUG17_4074</name>
</gene>
<dbReference type="PANTHER" id="PTHR33327:SF3">
    <property type="entry name" value="RNA-DIRECTED DNA POLYMERASE"/>
    <property type="match status" value="1"/>
</dbReference>
<protein>
    <recommendedName>
        <fullName evidence="3">DUF7041 domain-containing protein</fullName>
    </recommendedName>
</protein>
<feature type="region of interest" description="Disordered" evidence="2">
    <location>
        <begin position="241"/>
        <end position="266"/>
    </location>
</feature>
<sequence>MSSSSSKDVPTKTEPDSIIGISNLNEIMKVINNMNREIRKLRKEVNKNKEQNATSSSSDELRSDLTEMANVLRQSKSTNSNVQLQPLWADDPDGWFLSCEAAFNAQGIIDEKQKYFNIIRALNKDQLASVQYVHAMPYVPGHLQALKSALISAYKPTEGERMNKILAKTSLDFGQRPSAAYRQMVNWAEGILDKRVVMSLWSKLLPDNIAPTIFQNINYKDLTDERIRRIVESADELMARHGDKKHVNSMNRSRKSSPSRLSDSNKSSYIPASLRYYYY</sequence>
<proteinExistence type="predicted"/>
<dbReference type="AlphaFoldDB" id="A0A9D4SFQ4"/>
<feature type="domain" description="DUF7041" evidence="3">
    <location>
        <begin position="86"/>
        <end position="166"/>
    </location>
</feature>
<evidence type="ECO:0000259" key="3">
    <source>
        <dbReference type="Pfam" id="PF23055"/>
    </source>
</evidence>
<dbReference type="Pfam" id="PF23055">
    <property type="entry name" value="DUF7041"/>
    <property type="match status" value="1"/>
</dbReference>
<comment type="caution">
    <text evidence="4">The sequence shown here is derived from an EMBL/GenBank/DDBJ whole genome shotgun (WGS) entry which is preliminary data.</text>
</comment>
<name>A0A9D4SFQ4_DERFA</name>